<dbReference type="GO" id="GO:0030638">
    <property type="term" value="P:polyketide metabolic process"/>
    <property type="evidence" value="ECO:0007669"/>
    <property type="project" value="InterPro"/>
</dbReference>
<protein>
    <recommendedName>
        <fullName evidence="3">Ester cyclase</fullName>
    </recommendedName>
</protein>
<evidence type="ECO:0008006" key="3">
    <source>
        <dbReference type="Google" id="ProtNLM"/>
    </source>
</evidence>
<reference evidence="1 2" key="1">
    <citation type="submission" date="2018-03" db="EMBL/GenBank/DDBJ databases">
        <title>Streptomyces dioscori sp. nov., a novel endophytic actinobacterium isolated from bulbil of Dioscorea bulbifera L.</title>
        <authorList>
            <person name="Zhikuan W."/>
        </authorList>
    </citation>
    <scope>NUCLEOTIDE SEQUENCE [LARGE SCALE GENOMIC DNA]</scope>
    <source>
        <strain evidence="1 2">A217</strain>
    </source>
</reference>
<dbReference type="AlphaFoldDB" id="A0A2P8PTF0"/>
<comment type="caution">
    <text evidence="1">The sequence shown here is derived from an EMBL/GenBank/DDBJ whole genome shotgun (WGS) entry which is preliminary data.</text>
</comment>
<dbReference type="Proteomes" id="UP000240429">
    <property type="component" value="Unassembled WGS sequence"/>
</dbReference>
<dbReference type="InterPro" id="IPR032710">
    <property type="entry name" value="NTF2-like_dom_sf"/>
</dbReference>
<dbReference type="OrthoDB" id="9182871at2"/>
<gene>
    <name evidence="1" type="ORF">C6Y14_43120</name>
</gene>
<proteinExistence type="predicted"/>
<name>A0A2P8PTF0_9ACTN</name>
<dbReference type="PANTHER" id="PTHR38436">
    <property type="entry name" value="POLYKETIDE CYCLASE SNOAL-LIKE DOMAIN"/>
    <property type="match status" value="1"/>
</dbReference>
<keyword evidence="2" id="KW-1185">Reference proteome</keyword>
<evidence type="ECO:0000313" key="2">
    <source>
        <dbReference type="Proteomes" id="UP000240429"/>
    </source>
</evidence>
<organism evidence="1 2">
    <name type="scientific">Streptomyces dioscori</name>
    <dbReference type="NCBI Taxonomy" id="2109333"/>
    <lineage>
        <taxon>Bacteria</taxon>
        <taxon>Bacillati</taxon>
        <taxon>Actinomycetota</taxon>
        <taxon>Actinomycetes</taxon>
        <taxon>Kitasatosporales</taxon>
        <taxon>Streptomycetaceae</taxon>
        <taxon>Streptomyces</taxon>
        <taxon>Streptomyces aurantiacus group</taxon>
    </lineage>
</organism>
<sequence>MDPKAVAGQFAPITAAFPDWHWEIRHLAIDGNVIAVHFMVTGTHQGTFQGIEATGRRVSIAQFTFYRIEEGKIVEVWDHADMDETMRQIGAAGA</sequence>
<dbReference type="Gene3D" id="3.10.450.50">
    <property type="match status" value="1"/>
</dbReference>
<evidence type="ECO:0000313" key="1">
    <source>
        <dbReference type="EMBL" id="PSM37262.1"/>
    </source>
</evidence>
<accession>A0A2P8PTF0</accession>
<dbReference type="EMBL" id="PYBJ01000044">
    <property type="protein sequence ID" value="PSM37262.1"/>
    <property type="molecule type" value="Genomic_DNA"/>
</dbReference>
<dbReference type="InterPro" id="IPR009959">
    <property type="entry name" value="Cyclase_SnoaL-like"/>
</dbReference>
<dbReference type="RefSeq" id="WP_107022406.1">
    <property type="nucleotide sequence ID" value="NZ_KZ679068.1"/>
</dbReference>
<dbReference type="SUPFAM" id="SSF54427">
    <property type="entry name" value="NTF2-like"/>
    <property type="match status" value="1"/>
</dbReference>
<dbReference type="Pfam" id="PF07366">
    <property type="entry name" value="SnoaL"/>
    <property type="match status" value="1"/>
</dbReference>
<dbReference type="PANTHER" id="PTHR38436:SF1">
    <property type="entry name" value="ESTER CYCLASE"/>
    <property type="match status" value="1"/>
</dbReference>